<keyword evidence="3" id="KW-1185">Reference proteome</keyword>
<evidence type="ECO:0000313" key="2">
    <source>
        <dbReference type="EMBL" id="KAF5373254.1"/>
    </source>
</evidence>
<protein>
    <submittedName>
        <fullName evidence="2">Uncharacterized protein</fullName>
    </submittedName>
</protein>
<dbReference type="AlphaFoldDB" id="A0A8H5LXR6"/>
<sequence>MKPAREGYTPTYPDFVVDFRRGEFSSALKTRKAFNVGDFMAPMEGLTKGTKAYTSVQCGPGPDDHVELNSDLVYGKSITPLSGYIWQVRALKRLEKGTIMTFFYPSTEWDMDQPFDCECNSPSDPRREILVENRTRKPEMAESMDLATGRREGEQSQG</sequence>
<feature type="compositionally biased region" description="Basic and acidic residues" evidence="1">
    <location>
        <begin position="148"/>
        <end position="158"/>
    </location>
</feature>
<name>A0A8H5LXR6_9AGAR</name>
<evidence type="ECO:0000313" key="3">
    <source>
        <dbReference type="Proteomes" id="UP000565441"/>
    </source>
</evidence>
<dbReference type="Proteomes" id="UP000565441">
    <property type="component" value="Unassembled WGS sequence"/>
</dbReference>
<gene>
    <name evidence="2" type="ORF">D9615_007452</name>
</gene>
<proteinExistence type="predicted"/>
<dbReference type="OrthoDB" id="5984008at2759"/>
<organism evidence="2 3">
    <name type="scientific">Tricholomella constricta</name>
    <dbReference type="NCBI Taxonomy" id="117010"/>
    <lineage>
        <taxon>Eukaryota</taxon>
        <taxon>Fungi</taxon>
        <taxon>Dikarya</taxon>
        <taxon>Basidiomycota</taxon>
        <taxon>Agaricomycotina</taxon>
        <taxon>Agaricomycetes</taxon>
        <taxon>Agaricomycetidae</taxon>
        <taxon>Agaricales</taxon>
        <taxon>Tricholomatineae</taxon>
        <taxon>Lyophyllaceae</taxon>
        <taxon>Tricholomella</taxon>
    </lineage>
</organism>
<accession>A0A8H5LXR6</accession>
<feature type="region of interest" description="Disordered" evidence="1">
    <location>
        <begin position="120"/>
        <end position="158"/>
    </location>
</feature>
<reference evidence="2 3" key="1">
    <citation type="journal article" date="2020" name="ISME J.">
        <title>Uncovering the hidden diversity of litter-decomposition mechanisms in mushroom-forming fungi.</title>
        <authorList>
            <person name="Floudas D."/>
            <person name="Bentzer J."/>
            <person name="Ahren D."/>
            <person name="Johansson T."/>
            <person name="Persson P."/>
            <person name="Tunlid A."/>
        </authorList>
    </citation>
    <scope>NUCLEOTIDE SEQUENCE [LARGE SCALE GENOMIC DNA]</scope>
    <source>
        <strain evidence="2 3">CBS 661.87</strain>
    </source>
</reference>
<feature type="compositionally biased region" description="Basic and acidic residues" evidence="1">
    <location>
        <begin position="124"/>
        <end position="140"/>
    </location>
</feature>
<evidence type="ECO:0000256" key="1">
    <source>
        <dbReference type="SAM" id="MobiDB-lite"/>
    </source>
</evidence>
<comment type="caution">
    <text evidence="2">The sequence shown here is derived from an EMBL/GenBank/DDBJ whole genome shotgun (WGS) entry which is preliminary data.</text>
</comment>
<dbReference type="EMBL" id="JAACJP010000040">
    <property type="protein sequence ID" value="KAF5373254.1"/>
    <property type="molecule type" value="Genomic_DNA"/>
</dbReference>